<dbReference type="PROSITE" id="PS50871">
    <property type="entry name" value="C1Q"/>
    <property type="match status" value="1"/>
</dbReference>
<proteinExistence type="predicted"/>
<dbReference type="GO" id="GO:0005576">
    <property type="term" value="C:extracellular region"/>
    <property type="evidence" value="ECO:0007669"/>
    <property type="project" value="UniProtKB-SubCell"/>
</dbReference>
<evidence type="ECO:0000256" key="1">
    <source>
        <dbReference type="ARBA" id="ARBA00004613"/>
    </source>
</evidence>
<comment type="subcellular location">
    <subcellularLocation>
        <location evidence="1">Secreted</location>
    </subcellularLocation>
</comment>
<evidence type="ECO:0000313" key="5">
    <source>
        <dbReference type="Ensembl" id="ENSSFAP00005044344.1"/>
    </source>
</evidence>
<dbReference type="Proteomes" id="UP000472267">
    <property type="component" value="Chromosome 14"/>
</dbReference>
<keyword evidence="2" id="KW-0964">Secreted</keyword>
<protein>
    <submittedName>
        <fullName evidence="5">Cerebellin 18</fullName>
    </submittedName>
</protein>
<organism evidence="5 6">
    <name type="scientific">Salarias fasciatus</name>
    <name type="common">Jewelled blenny</name>
    <name type="synonym">Blennius fasciatus</name>
    <dbReference type="NCBI Taxonomy" id="181472"/>
    <lineage>
        <taxon>Eukaryota</taxon>
        <taxon>Metazoa</taxon>
        <taxon>Chordata</taxon>
        <taxon>Craniata</taxon>
        <taxon>Vertebrata</taxon>
        <taxon>Euteleostomi</taxon>
        <taxon>Actinopterygii</taxon>
        <taxon>Neopterygii</taxon>
        <taxon>Teleostei</taxon>
        <taxon>Neoteleostei</taxon>
        <taxon>Acanthomorphata</taxon>
        <taxon>Ovalentaria</taxon>
        <taxon>Blenniimorphae</taxon>
        <taxon>Blenniiformes</taxon>
        <taxon>Blennioidei</taxon>
        <taxon>Blenniidae</taxon>
        <taxon>Salariinae</taxon>
        <taxon>Salarias</taxon>
    </lineage>
</organism>
<evidence type="ECO:0000256" key="3">
    <source>
        <dbReference type="ARBA" id="ARBA00022729"/>
    </source>
</evidence>
<dbReference type="PRINTS" id="PR00007">
    <property type="entry name" value="COMPLEMNTC1Q"/>
</dbReference>
<sequence length="205" mass="23098">CTFTRQRSCCCAANEMYQLEDQTYGRVKGVNLQKDFMLPLSLCFSISESTKIAFKATMNSAIASVQPDLEVKCFGPFNINVPLPFSEVTLNDGFGYNPTLGIFTAPKSGIYVFSFTIYSYVGESDTKPVLLKKNIILPSGFNRNCVLSHISPFLHSQIVILRLVQGDQVYLDLLSGRKICRHLEYNIFTGYMLYPDMEEAPFYAD</sequence>
<feature type="domain" description="C1q" evidence="4">
    <location>
        <begin position="47"/>
        <end position="199"/>
    </location>
</feature>
<reference evidence="5" key="3">
    <citation type="submission" date="2025-09" db="UniProtKB">
        <authorList>
            <consortium name="Ensembl"/>
        </authorList>
    </citation>
    <scope>IDENTIFICATION</scope>
</reference>
<dbReference type="InParanoid" id="A0A672ITG7"/>
<dbReference type="SMART" id="SM00110">
    <property type="entry name" value="C1Q"/>
    <property type="match status" value="1"/>
</dbReference>
<dbReference type="Gene3D" id="2.60.120.40">
    <property type="match status" value="1"/>
</dbReference>
<keyword evidence="3" id="KW-0732">Signal</keyword>
<accession>A0A672ITG7</accession>
<dbReference type="InterPro" id="IPR001073">
    <property type="entry name" value="C1q_dom"/>
</dbReference>
<dbReference type="AlphaFoldDB" id="A0A672ITG7"/>
<name>A0A672ITG7_SALFA</name>
<reference evidence="5" key="2">
    <citation type="submission" date="2025-08" db="UniProtKB">
        <authorList>
            <consortium name="Ensembl"/>
        </authorList>
    </citation>
    <scope>IDENTIFICATION</scope>
</reference>
<dbReference type="Pfam" id="PF00386">
    <property type="entry name" value="C1q"/>
    <property type="match status" value="1"/>
</dbReference>
<dbReference type="InterPro" id="IPR050822">
    <property type="entry name" value="Cerebellin_Synaptic_Org"/>
</dbReference>
<dbReference type="PANTHER" id="PTHR22923:SF89">
    <property type="entry name" value="CEREBELLIN 18"/>
    <property type="match status" value="1"/>
</dbReference>
<dbReference type="GO" id="GO:0099558">
    <property type="term" value="P:maintenance of synapse structure"/>
    <property type="evidence" value="ECO:0007669"/>
    <property type="project" value="TreeGrafter"/>
</dbReference>
<evidence type="ECO:0000256" key="2">
    <source>
        <dbReference type="ARBA" id="ARBA00022525"/>
    </source>
</evidence>
<dbReference type="Ensembl" id="ENSSFAT00005045909.1">
    <property type="protein sequence ID" value="ENSSFAP00005044344.1"/>
    <property type="gene ID" value="ENSSFAG00005021827.1"/>
</dbReference>
<dbReference type="PANTHER" id="PTHR22923">
    <property type="entry name" value="CEREBELLIN-RELATED"/>
    <property type="match status" value="1"/>
</dbReference>
<evidence type="ECO:0000313" key="6">
    <source>
        <dbReference type="Proteomes" id="UP000472267"/>
    </source>
</evidence>
<dbReference type="InterPro" id="IPR008983">
    <property type="entry name" value="Tumour_necrosis_fac-like_dom"/>
</dbReference>
<keyword evidence="6" id="KW-1185">Reference proteome</keyword>
<dbReference type="GO" id="GO:0045202">
    <property type="term" value="C:synapse"/>
    <property type="evidence" value="ECO:0007669"/>
    <property type="project" value="TreeGrafter"/>
</dbReference>
<reference evidence="5" key="1">
    <citation type="submission" date="2019-06" db="EMBL/GenBank/DDBJ databases">
        <authorList>
            <consortium name="Wellcome Sanger Institute Data Sharing"/>
        </authorList>
    </citation>
    <scope>NUCLEOTIDE SEQUENCE [LARGE SCALE GENOMIC DNA]</scope>
</reference>
<dbReference type="SUPFAM" id="SSF49842">
    <property type="entry name" value="TNF-like"/>
    <property type="match status" value="1"/>
</dbReference>
<evidence type="ECO:0000259" key="4">
    <source>
        <dbReference type="PROSITE" id="PS50871"/>
    </source>
</evidence>